<evidence type="ECO:0000313" key="1">
    <source>
        <dbReference type="EMBL" id="QQK88430.1"/>
    </source>
</evidence>
<accession>A0A7T6ZM48</accession>
<dbReference type="EMBL" id="MW358930">
    <property type="protein sequence ID" value="QQK88430.1"/>
    <property type="molecule type" value="Genomic_DNA"/>
</dbReference>
<organism evidence="1 2">
    <name type="scientific">Providencia phage PSTRCR_114</name>
    <dbReference type="NCBI Taxonomy" id="2800824"/>
    <lineage>
        <taxon>Viruses</taxon>
        <taxon>Duplodnaviria</taxon>
        <taxon>Heunggongvirae</taxon>
        <taxon>Uroviricota</taxon>
        <taxon>Caudoviricetes</taxon>
        <taxon>Autographivirales</taxon>
        <taxon>Autoscriptoviridae</taxon>
        <taxon>Slopekvirinae</taxon>
        <taxon>Kakivirus</taxon>
        <taxon>Kakivirus PSTRCR114</taxon>
    </lineage>
</organism>
<protein>
    <submittedName>
        <fullName evidence="1">Uncharacterized protein</fullName>
    </submittedName>
</protein>
<evidence type="ECO:0000313" key="2">
    <source>
        <dbReference type="Proteomes" id="UP000595806"/>
    </source>
</evidence>
<name>A0A7T6ZM48_9CAUD</name>
<keyword evidence="2" id="KW-1185">Reference proteome</keyword>
<sequence>MKQYLVVYIPSFGDGIEQGVVVVAQGWREALVQADIVNPDEGAVLAEDNTYQDARACAAGRFNFDFRIFKEDLTEVV</sequence>
<dbReference type="Proteomes" id="UP000595806">
    <property type="component" value="Segment"/>
</dbReference>
<proteinExistence type="predicted"/>
<reference evidence="1 2" key="1">
    <citation type="submission" date="2020-12" db="EMBL/GenBank/DDBJ databases">
        <authorList>
            <person name="Rakov C."/>
            <person name="Alkalay-Oren S."/>
            <person name="Coppenhagen-Glazer S."/>
            <person name="Hazan R."/>
        </authorList>
    </citation>
    <scope>NUCLEOTIDE SEQUENCE [LARGE SCALE GENOMIC DNA]</scope>
</reference>